<feature type="domain" description="ABC transmembrane type-1" evidence="33">
    <location>
        <begin position="1"/>
        <end position="173"/>
    </location>
</feature>
<dbReference type="GO" id="GO:0005796">
    <property type="term" value="C:Golgi lumen"/>
    <property type="evidence" value="ECO:0007669"/>
    <property type="project" value="UniProtKB-SubCell"/>
</dbReference>
<keyword evidence="17" id="KW-0333">Golgi apparatus</keyword>
<dbReference type="Gene3D" id="1.20.1560.10">
    <property type="entry name" value="ABC transporter type 1, transmembrane domain"/>
    <property type="match status" value="2"/>
</dbReference>
<evidence type="ECO:0000256" key="1">
    <source>
        <dbReference type="ARBA" id="ARBA00004424"/>
    </source>
</evidence>
<evidence type="ECO:0000256" key="7">
    <source>
        <dbReference type="ARBA" id="ARBA00022448"/>
    </source>
</evidence>
<evidence type="ECO:0000256" key="10">
    <source>
        <dbReference type="ARBA" id="ARBA00022692"/>
    </source>
</evidence>
<feature type="non-terminal residue" evidence="34">
    <location>
        <position position="835"/>
    </location>
</feature>
<evidence type="ECO:0000256" key="16">
    <source>
        <dbReference type="ARBA" id="ARBA00022989"/>
    </source>
</evidence>
<feature type="transmembrane region" description="Helical" evidence="31">
    <location>
        <begin position="521"/>
        <end position="544"/>
    </location>
</feature>
<keyword evidence="10 31" id="KW-0812">Transmembrane</keyword>
<feature type="transmembrane region" description="Helical" evidence="31">
    <location>
        <begin position="575"/>
        <end position="592"/>
    </location>
</feature>
<dbReference type="SUPFAM" id="SSF52540">
    <property type="entry name" value="P-loop containing nucleoside triphosphate hydrolases"/>
    <property type="match status" value="1"/>
</dbReference>
<dbReference type="InterPro" id="IPR011527">
    <property type="entry name" value="ABC1_TM_dom"/>
</dbReference>
<dbReference type="PROSITE" id="PS50893">
    <property type="entry name" value="ABC_TRANSPORTER_2"/>
    <property type="match status" value="1"/>
</dbReference>
<evidence type="ECO:0000313" key="35">
    <source>
        <dbReference type="Proteomes" id="UP000228934"/>
    </source>
</evidence>
<dbReference type="InterPro" id="IPR017871">
    <property type="entry name" value="ABC_transporter-like_CS"/>
</dbReference>
<dbReference type="GO" id="GO:0016887">
    <property type="term" value="F:ATP hydrolysis activity"/>
    <property type="evidence" value="ECO:0007669"/>
    <property type="project" value="InterPro"/>
</dbReference>
<feature type="transmembrane region" description="Helical" evidence="31">
    <location>
        <begin position="657"/>
        <end position="675"/>
    </location>
</feature>
<dbReference type="Pfam" id="PF00664">
    <property type="entry name" value="ABC_membrane"/>
    <property type="match status" value="2"/>
</dbReference>
<dbReference type="InterPro" id="IPR003439">
    <property type="entry name" value="ABC_transporter-like_ATP-bd"/>
</dbReference>
<evidence type="ECO:0000256" key="20">
    <source>
        <dbReference type="ARBA" id="ARBA00023769"/>
    </source>
</evidence>
<keyword evidence="16 31" id="KW-1133">Transmembrane helix</keyword>
<evidence type="ECO:0000256" key="19">
    <source>
        <dbReference type="ARBA" id="ARBA00023180"/>
    </source>
</evidence>
<feature type="transmembrane region" description="Helical" evidence="31">
    <location>
        <begin position="111"/>
        <end position="138"/>
    </location>
</feature>
<evidence type="ECO:0000256" key="28">
    <source>
        <dbReference type="ARBA" id="ARBA00069159"/>
    </source>
</evidence>
<dbReference type="PANTHER" id="PTHR24223:SF196">
    <property type="entry name" value="ATP-BINDING CASSETTE SUB-FAMILY C MEMBER 5"/>
    <property type="match status" value="1"/>
</dbReference>
<dbReference type="CDD" id="cd18599">
    <property type="entry name" value="ABC_6TM_MRP5_8_9_D2"/>
    <property type="match status" value="1"/>
</dbReference>
<comment type="similarity">
    <text evidence="5">Belongs to the ABC transporter superfamily. ABCC family. Conjugate transporter (TC 3.A.1.208) subfamily.</text>
</comment>
<evidence type="ECO:0000256" key="24">
    <source>
        <dbReference type="ARBA" id="ARBA00051604"/>
    </source>
</evidence>
<dbReference type="FunFam" id="1.20.1560.10:FF:000012">
    <property type="entry name" value="ATP binding cassette subfamily C member 5"/>
    <property type="match status" value="1"/>
</dbReference>
<keyword evidence="7" id="KW-0813">Transport</keyword>
<dbReference type="InterPro" id="IPR003593">
    <property type="entry name" value="AAA+_ATPase"/>
</dbReference>
<keyword evidence="19" id="KW-0325">Glycoprotein</keyword>
<evidence type="ECO:0000256" key="27">
    <source>
        <dbReference type="ARBA" id="ARBA00052963"/>
    </source>
</evidence>
<dbReference type="CDD" id="cd18592">
    <property type="entry name" value="ABC_6TM_MRP5_8_9_D1"/>
    <property type="match status" value="1"/>
</dbReference>
<evidence type="ECO:0000256" key="29">
    <source>
        <dbReference type="ARBA" id="ARBA00082793"/>
    </source>
</evidence>
<dbReference type="GO" id="GO:0016323">
    <property type="term" value="C:basolateral plasma membrane"/>
    <property type="evidence" value="ECO:0007669"/>
    <property type="project" value="UniProtKB-SubCell"/>
</dbReference>
<dbReference type="Gene3D" id="3.40.50.300">
    <property type="entry name" value="P-loop containing nucleotide triphosphate hydrolases"/>
    <property type="match status" value="1"/>
</dbReference>
<dbReference type="PROSITE" id="PS50929">
    <property type="entry name" value="ABC_TM1F"/>
    <property type="match status" value="2"/>
</dbReference>
<evidence type="ECO:0000256" key="23">
    <source>
        <dbReference type="ARBA" id="ARBA00050745"/>
    </source>
</evidence>
<dbReference type="InterPro" id="IPR027417">
    <property type="entry name" value="P-loop_NTPase"/>
</dbReference>
<evidence type="ECO:0000259" key="32">
    <source>
        <dbReference type="PROSITE" id="PS50893"/>
    </source>
</evidence>
<evidence type="ECO:0000256" key="5">
    <source>
        <dbReference type="ARBA" id="ARBA00009726"/>
    </source>
</evidence>
<feature type="region of interest" description="Disordered" evidence="30">
    <location>
        <begin position="217"/>
        <end position="251"/>
    </location>
</feature>
<comment type="catalytic activity">
    <reaction evidence="26">
        <text>N-acetyl-L-aspartate(in) + ATP + H2O = N-acetyl-L-aspartate(out) + ADP + phosphate + H(+)</text>
        <dbReference type="Rhea" id="RHEA:66744"/>
        <dbReference type="ChEBI" id="CHEBI:15377"/>
        <dbReference type="ChEBI" id="CHEBI:15378"/>
        <dbReference type="ChEBI" id="CHEBI:16953"/>
        <dbReference type="ChEBI" id="CHEBI:30616"/>
        <dbReference type="ChEBI" id="CHEBI:43474"/>
        <dbReference type="ChEBI" id="CHEBI:456216"/>
    </reaction>
    <physiologicalReaction direction="left-to-right" evidence="26">
        <dbReference type="Rhea" id="RHEA:66745"/>
    </physiologicalReaction>
</comment>
<evidence type="ECO:0000256" key="15">
    <source>
        <dbReference type="ARBA" id="ARBA00022967"/>
    </source>
</evidence>
<keyword evidence="12" id="KW-0547">Nucleotide-binding</keyword>
<feature type="transmembrane region" description="Helical" evidence="31">
    <location>
        <begin position="28"/>
        <end position="50"/>
    </location>
</feature>
<feature type="domain" description="ABC transmembrane type-1" evidence="33">
    <location>
        <begin position="524"/>
        <end position="805"/>
    </location>
</feature>
<feature type="transmembrane region" description="Helical" evidence="31">
    <location>
        <begin position="144"/>
        <end position="161"/>
    </location>
</feature>
<dbReference type="GO" id="GO:0008559">
    <property type="term" value="F:ABC-type xenobiotic transporter activity"/>
    <property type="evidence" value="ECO:0007669"/>
    <property type="project" value="UniProtKB-EC"/>
</dbReference>
<evidence type="ECO:0000256" key="14">
    <source>
        <dbReference type="ARBA" id="ARBA00022840"/>
    </source>
</evidence>
<keyword evidence="11" id="KW-0677">Repeat</keyword>
<evidence type="ECO:0000256" key="8">
    <source>
        <dbReference type="ARBA" id="ARBA00022475"/>
    </source>
</evidence>
<dbReference type="PANTHER" id="PTHR24223">
    <property type="entry name" value="ATP-BINDING CASSETTE SUB-FAMILY C"/>
    <property type="match status" value="1"/>
</dbReference>
<comment type="subcellular location">
    <subcellularLocation>
        <location evidence="1">Apical cell membrane</location>
        <topology evidence="1">Multi-pass membrane protein</topology>
    </subcellularLocation>
    <subcellularLocation>
        <location evidence="3">Basolateral cell membrane</location>
        <topology evidence="3">Multi-pass membrane protein</topology>
    </subcellularLocation>
    <subcellularLocation>
        <location evidence="2">Cytoplasmic granule</location>
    </subcellularLocation>
    <subcellularLocation>
        <location evidence="4">Endosome membrane</location>
    </subcellularLocation>
    <subcellularLocation>
        <location evidence="20">Golgi apparatus lumen</location>
    </subcellularLocation>
</comment>
<comment type="catalytic activity">
    <reaction evidence="27">
        <text>3',5'-cyclic GMP(in) + ATP + H2O = 3',5'-cyclic GMP(out) + ADP + phosphate + H(+)</text>
        <dbReference type="Rhea" id="RHEA:66188"/>
        <dbReference type="ChEBI" id="CHEBI:15377"/>
        <dbReference type="ChEBI" id="CHEBI:15378"/>
        <dbReference type="ChEBI" id="CHEBI:30616"/>
        <dbReference type="ChEBI" id="CHEBI:43474"/>
        <dbReference type="ChEBI" id="CHEBI:57746"/>
        <dbReference type="ChEBI" id="CHEBI:456216"/>
    </reaction>
    <physiologicalReaction direction="left-to-right" evidence="27">
        <dbReference type="Rhea" id="RHEA:66189"/>
    </physiologicalReaction>
</comment>
<dbReference type="Proteomes" id="UP000228934">
    <property type="component" value="Unassembled WGS sequence"/>
</dbReference>
<dbReference type="InterPro" id="IPR036640">
    <property type="entry name" value="ABC1_TM_sf"/>
</dbReference>
<dbReference type="SUPFAM" id="SSF90123">
    <property type="entry name" value="ABC transporter transmembrane region"/>
    <property type="match status" value="2"/>
</dbReference>
<evidence type="ECO:0000256" key="3">
    <source>
        <dbReference type="ARBA" id="ARBA00004554"/>
    </source>
</evidence>
<comment type="catalytic activity">
    <reaction evidence="21">
        <text>ATP + H2O + xenobioticSide 1 = ADP + phosphate + xenobioticSide 2.</text>
        <dbReference type="EC" id="7.6.2.2"/>
    </reaction>
</comment>
<keyword evidence="35" id="KW-1185">Reference proteome</keyword>
<reference evidence="35" key="1">
    <citation type="journal article" date="2017" name="Nat. Commun.">
        <title>The North American bullfrog draft genome provides insight into hormonal regulation of long noncoding RNA.</title>
        <authorList>
            <person name="Hammond S.A."/>
            <person name="Warren R.L."/>
            <person name="Vandervalk B.P."/>
            <person name="Kucuk E."/>
            <person name="Khan H."/>
            <person name="Gibb E.A."/>
            <person name="Pandoh P."/>
            <person name="Kirk H."/>
            <person name="Zhao Y."/>
            <person name="Jones M."/>
            <person name="Mungall A.J."/>
            <person name="Coope R."/>
            <person name="Pleasance S."/>
            <person name="Moore R.A."/>
            <person name="Holt R.A."/>
            <person name="Round J.M."/>
            <person name="Ohora S."/>
            <person name="Walle B.V."/>
            <person name="Veldhoen N."/>
            <person name="Helbing C.C."/>
            <person name="Birol I."/>
        </authorList>
    </citation>
    <scope>NUCLEOTIDE SEQUENCE [LARGE SCALE GENOMIC DNA]</scope>
</reference>
<keyword evidence="18 31" id="KW-0472">Membrane</keyword>
<evidence type="ECO:0000256" key="11">
    <source>
        <dbReference type="ARBA" id="ARBA00022737"/>
    </source>
</evidence>
<feature type="transmembrane region" description="Helical" evidence="31">
    <location>
        <begin position="681"/>
        <end position="700"/>
    </location>
</feature>
<comment type="catalytic activity">
    <reaction evidence="23">
        <text>N-acetyl-L-aspartyl-L-glutamate(in) + ATP + H2O = N-acetyl-L-aspartyl-L-glutamate(out) + ADP + phosphate + H(+)</text>
        <dbReference type="Rhea" id="RHEA:66728"/>
        <dbReference type="ChEBI" id="CHEBI:15377"/>
        <dbReference type="ChEBI" id="CHEBI:15378"/>
        <dbReference type="ChEBI" id="CHEBI:30616"/>
        <dbReference type="ChEBI" id="CHEBI:43474"/>
        <dbReference type="ChEBI" id="CHEBI:76931"/>
        <dbReference type="ChEBI" id="CHEBI:456216"/>
    </reaction>
    <physiologicalReaction direction="left-to-right" evidence="23">
        <dbReference type="Rhea" id="RHEA:66729"/>
    </physiologicalReaction>
</comment>
<keyword evidence="14" id="KW-0067">ATP-binding</keyword>
<evidence type="ECO:0000256" key="31">
    <source>
        <dbReference type="SAM" id="Phobius"/>
    </source>
</evidence>
<dbReference type="AlphaFoldDB" id="A0A2G9RX86"/>
<evidence type="ECO:0000256" key="13">
    <source>
        <dbReference type="ARBA" id="ARBA00022753"/>
    </source>
</evidence>
<feature type="compositionally biased region" description="Basic residues" evidence="30">
    <location>
        <begin position="228"/>
        <end position="241"/>
    </location>
</feature>
<dbReference type="OrthoDB" id="6500128at2759"/>
<evidence type="ECO:0000256" key="17">
    <source>
        <dbReference type="ARBA" id="ARBA00023034"/>
    </source>
</evidence>
<dbReference type="FunFam" id="1.20.1560.10:FF:000015">
    <property type="entry name" value="multidrug resistance-associated protein 5 isoform X1"/>
    <property type="match status" value="1"/>
</dbReference>
<dbReference type="GO" id="GO:0016324">
    <property type="term" value="C:apical plasma membrane"/>
    <property type="evidence" value="ECO:0007669"/>
    <property type="project" value="UniProtKB-SubCell"/>
</dbReference>
<evidence type="ECO:0000256" key="22">
    <source>
        <dbReference type="ARBA" id="ARBA00050661"/>
    </source>
</evidence>
<dbReference type="EMBL" id="KV930553">
    <property type="protein sequence ID" value="PIO32454.1"/>
    <property type="molecule type" value="Genomic_DNA"/>
</dbReference>
<organism evidence="34 35">
    <name type="scientific">Aquarana catesbeiana</name>
    <name type="common">American bullfrog</name>
    <name type="synonym">Rana catesbeiana</name>
    <dbReference type="NCBI Taxonomy" id="8400"/>
    <lineage>
        <taxon>Eukaryota</taxon>
        <taxon>Metazoa</taxon>
        <taxon>Chordata</taxon>
        <taxon>Craniata</taxon>
        <taxon>Vertebrata</taxon>
        <taxon>Euteleostomi</taxon>
        <taxon>Amphibia</taxon>
        <taxon>Batrachia</taxon>
        <taxon>Anura</taxon>
        <taxon>Neobatrachia</taxon>
        <taxon>Ranoidea</taxon>
        <taxon>Ranidae</taxon>
        <taxon>Aquarana</taxon>
    </lineage>
</organism>
<keyword evidence="9" id="KW-0597">Phosphoprotein</keyword>
<evidence type="ECO:0000256" key="26">
    <source>
        <dbReference type="ARBA" id="ARBA00052708"/>
    </source>
</evidence>
<evidence type="ECO:0000259" key="33">
    <source>
        <dbReference type="PROSITE" id="PS50929"/>
    </source>
</evidence>
<comment type="catalytic activity">
    <reaction evidence="24">
        <text>3',5'-cyclic AMP(in) + ATP + H2O = 3',5'-cyclic AMP(out) + ADP + phosphate + H(+)</text>
        <dbReference type="Rhea" id="RHEA:66184"/>
        <dbReference type="ChEBI" id="CHEBI:15377"/>
        <dbReference type="ChEBI" id="CHEBI:15378"/>
        <dbReference type="ChEBI" id="CHEBI:30616"/>
        <dbReference type="ChEBI" id="CHEBI:43474"/>
        <dbReference type="ChEBI" id="CHEBI:58165"/>
        <dbReference type="ChEBI" id="CHEBI:456216"/>
    </reaction>
    <physiologicalReaction direction="left-to-right" evidence="24">
        <dbReference type="Rhea" id="RHEA:66185"/>
    </physiologicalReaction>
</comment>
<dbReference type="Pfam" id="PF00005">
    <property type="entry name" value="ABC_tran"/>
    <property type="match status" value="1"/>
</dbReference>
<sequence>MFEAAAVGSLLAGGPIVAVLGMVYNVYILGPTAFLGSAVFILFYPAMMFVSRLTAYFRRKCVSVTDERVQKMNEVLNYIKFIKMYAWVKAFSQSVQKIRETERRILERGGYFQSITVGVAPIVVVIASVLTFSVHMMLGYDLTAAQAFTVVTVFNSMTFALKVTPFSVKSLSEASVSMERFKSLFLMEEVHMVKKKPSCPNVTIELKNATLAWDSSHASTQCSPKATPKLKKDKKGPKSKKEKANLQKEGPQAVLAEQKGHLLVDSDEQGSPDEEGKDIQLTNVRLQRALYNIDLEIEKGKLVGVCGSVGSGKTSLIAAILGQLTLLEGCITVNGSVAYVAQQAWILNATLRDNILFGKEYEEERYNNVLSVCCLRPDLAILPNSDLTEIGERGANLSGGQRQRISLARALYSDRSIFILDDPLSALDAHVGNHIFNSAIKKHLKSKTILFITHQLQVSLKKNVSTSLKKPLDKGNKSGSVKKEKVVKKDEGQLMQMEVKGKGSVPWSVYGTYIQAAGGPFAFLIIMALFVLNVGSTAFSNWWLSYWINQGSGNTSVVVHNETVVSNSMKDNPHVLYYTGIYALSMVIMLILKAIRGVVFVKGTLRASSKLHDELFRRILRSPMKFFDTTPTGRILNRFSKDMDEVDVRLPFQAEMFVQNVILVFFCLGVISFVFPWFLVAVGPLVVLFTILHVVSRVFIRELKRLDNITQSPFLSHITSSIQGHSTIHAYNKGHEFLQRYQELLDSNQAPFYLFSCAMRWLAIRLDIISISLISTTGLMIILMHGSISPAYAGLAMSYAVQFIECSTYVTNITLIKPTSQDFIILILDLYSAIL</sequence>
<evidence type="ECO:0000313" key="34">
    <source>
        <dbReference type="EMBL" id="PIO32454.1"/>
    </source>
</evidence>
<feature type="transmembrane region" description="Helical" evidence="31">
    <location>
        <begin position="768"/>
        <end position="788"/>
    </location>
</feature>
<keyword evidence="13" id="KW-0967">Endosome</keyword>
<dbReference type="SMART" id="SM00382">
    <property type="entry name" value="AAA"/>
    <property type="match status" value="1"/>
</dbReference>
<evidence type="ECO:0000256" key="21">
    <source>
        <dbReference type="ARBA" id="ARBA00034018"/>
    </source>
</evidence>
<evidence type="ECO:0000256" key="9">
    <source>
        <dbReference type="ARBA" id="ARBA00022553"/>
    </source>
</evidence>
<name>A0A2G9RX86_AQUCT</name>
<dbReference type="InterPro" id="IPR050173">
    <property type="entry name" value="ABC_transporter_C-like"/>
</dbReference>
<comment type="catalytic activity">
    <reaction evidence="25">
        <text>N-acetyl-L-aspartyl-L-glutamyl-L-glutamate(in) + ATP + H2O = N-acetyl-L-aspartyl-L-glutamyl-L-glutamate(out) + ADP + phosphate + H(+)</text>
        <dbReference type="Rhea" id="RHEA:66732"/>
        <dbReference type="ChEBI" id="CHEBI:15377"/>
        <dbReference type="ChEBI" id="CHEBI:15378"/>
        <dbReference type="ChEBI" id="CHEBI:30616"/>
        <dbReference type="ChEBI" id="CHEBI:43474"/>
        <dbReference type="ChEBI" id="CHEBI:76935"/>
        <dbReference type="ChEBI" id="CHEBI:456216"/>
    </reaction>
    <physiologicalReaction direction="left-to-right" evidence="25">
        <dbReference type="Rhea" id="RHEA:66733"/>
    </physiologicalReaction>
</comment>
<dbReference type="CDD" id="cd03250">
    <property type="entry name" value="ABCC_MRP_domain1"/>
    <property type="match status" value="1"/>
</dbReference>
<protein>
    <recommendedName>
        <fullName evidence="28">ATP-binding cassette sub-family C member 5</fullName>
        <ecNumber evidence="6">7.6.2.2</ecNumber>
    </recommendedName>
    <alternativeName>
        <fullName evidence="29">Multidrug resistance-associated protein 5</fullName>
    </alternativeName>
</protein>
<evidence type="ECO:0000256" key="30">
    <source>
        <dbReference type="SAM" id="MobiDB-lite"/>
    </source>
</evidence>
<evidence type="ECO:0000256" key="25">
    <source>
        <dbReference type="ARBA" id="ARBA00052576"/>
    </source>
</evidence>
<gene>
    <name evidence="34" type="ORF">AB205_0011380</name>
</gene>
<evidence type="ECO:0000256" key="18">
    <source>
        <dbReference type="ARBA" id="ARBA00023136"/>
    </source>
</evidence>
<keyword evidence="8" id="KW-1003">Cell membrane</keyword>
<evidence type="ECO:0000256" key="6">
    <source>
        <dbReference type="ARBA" id="ARBA00012191"/>
    </source>
</evidence>
<dbReference type="EC" id="7.6.2.2" evidence="6"/>
<evidence type="ECO:0000256" key="12">
    <source>
        <dbReference type="ARBA" id="ARBA00022741"/>
    </source>
</evidence>
<dbReference type="FunFam" id="3.40.50.300:FF:000605">
    <property type="entry name" value="multidrug resistance-associated protein 5 isoform X1"/>
    <property type="match status" value="1"/>
</dbReference>
<dbReference type="GO" id="GO:0005524">
    <property type="term" value="F:ATP binding"/>
    <property type="evidence" value="ECO:0007669"/>
    <property type="project" value="UniProtKB-KW"/>
</dbReference>
<comment type="catalytic activity">
    <reaction evidence="22">
        <text>(2S)-2-[5-amino-1-(beta-D-ribosyl)imidazole-4-carboxamido]succinate(in) + ATP + H2O = (2S)-2-[5-amino-1-(beta-D-ribosyl)imidazole-4-carboxamido]succinate(out) + ADP + phosphate + H(+)</text>
        <dbReference type="Rhea" id="RHEA:66752"/>
        <dbReference type="ChEBI" id="CHEBI:15377"/>
        <dbReference type="ChEBI" id="CHEBI:15378"/>
        <dbReference type="ChEBI" id="CHEBI:30616"/>
        <dbReference type="ChEBI" id="CHEBI:43474"/>
        <dbReference type="ChEBI" id="CHEBI:167466"/>
        <dbReference type="ChEBI" id="CHEBI:456216"/>
    </reaction>
    <physiologicalReaction direction="left-to-right" evidence="22">
        <dbReference type="Rhea" id="RHEA:66753"/>
    </physiologicalReaction>
</comment>
<dbReference type="GO" id="GO:0010008">
    <property type="term" value="C:endosome membrane"/>
    <property type="evidence" value="ECO:0007669"/>
    <property type="project" value="UniProtKB-SubCell"/>
</dbReference>
<evidence type="ECO:0000256" key="2">
    <source>
        <dbReference type="ARBA" id="ARBA00004463"/>
    </source>
</evidence>
<evidence type="ECO:0000256" key="4">
    <source>
        <dbReference type="ARBA" id="ARBA00004608"/>
    </source>
</evidence>
<dbReference type="PROSITE" id="PS00211">
    <property type="entry name" value="ABC_TRANSPORTER_1"/>
    <property type="match status" value="1"/>
</dbReference>
<proteinExistence type="inferred from homology"/>
<keyword evidence="15" id="KW-1278">Translocase</keyword>
<accession>A0A2G9RX86</accession>
<feature type="domain" description="ABC transporter" evidence="32">
    <location>
        <begin position="274"/>
        <end position="499"/>
    </location>
</feature>